<dbReference type="PANTHER" id="PTHR35024:SF4">
    <property type="entry name" value="POLYMER-FORMING CYTOSKELETAL PROTEIN"/>
    <property type="match status" value="1"/>
</dbReference>
<dbReference type="KEGG" id="halc:EY643_01955"/>
<feature type="region of interest" description="Disordered" evidence="2">
    <location>
        <begin position="114"/>
        <end position="156"/>
    </location>
</feature>
<protein>
    <submittedName>
        <fullName evidence="3">Polymer-forming cytoskeletal protein</fullName>
    </submittedName>
</protein>
<dbReference type="Pfam" id="PF04519">
    <property type="entry name" value="Bactofilin"/>
    <property type="match status" value="1"/>
</dbReference>
<evidence type="ECO:0000256" key="2">
    <source>
        <dbReference type="SAM" id="MobiDB-lite"/>
    </source>
</evidence>
<dbReference type="PANTHER" id="PTHR35024">
    <property type="entry name" value="HYPOTHETICAL CYTOSOLIC PROTEIN"/>
    <property type="match status" value="1"/>
</dbReference>
<name>A0A5P9NHM3_9GAMM</name>
<dbReference type="InterPro" id="IPR007607">
    <property type="entry name" value="BacA/B"/>
</dbReference>
<organism evidence="3 4">
    <name type="scientific">Halioglobus maricola</name>
    <dbReference type="NCBI Taxonomy" id="2601894"/>
    <lineage>
        <taxon>Bacteria</taxon>
        <taxon>Pseudomonadati</taxon>
        <taxon>Pseudomonadota</taxon>
        <taxon>Gammaproteobacteria</taxon>
        <taxon>Cellvibrionales</taxon>
        <taxon>Halieaceae</taxon>
        <taxon>Halioglobus</taxon>
    </lineage>
</organism>
<dbReference type="Proteomes" id="UP000326287">
    <property type="component" value="Chromosome"/>
</dbReference>
<dbReference type="RefSeq" id="WP_152660630.1">
    <property type="nucleotide sequence ID" value="NZ_CP036422.1"/>
</dbReference>
<evidence type="ECO:0000313" key="3">
    <source>
        <dbReference type="EMBL" id="QFU74518.1"/>
    </source>
</evidence>
<gene>
    <name evidence="3" type="ORF">EY643_01955</name>
</gene>
<proteinExistence type="inferred from homology"/>
<comment type="similarity">
    <text evidence="1">Belongs to the bactofilin family.</text>
</comment>
<keyword evidence="4" id="KW-1185">Reference proteome</keyword>
<evidence type="ECO:0000313" key="4">
    <source>
        <dbReference type="Proteomes" id="UP000326287"/>
    </source>
</evidence>
<accession>A0A5P9NHM3</accession>
<sequence>MWGNKRTKFSASAGTTLVARDTTVVGDMHFSGCLEIEGVVQGNLVADEGSKAEVSIADGGRVEGEIRAPIVVINGVIEGDVYSTERLELAPRGRVHGNVHYALLEMEAGSEVNGSLTHKAADEQQAPAQLDHSVEVTELGESPAAKAESPSMAKVD</sequence>
<dbReference type="EMBL" id="CP036422">
    <property type="protein sequence ID" value="QFU74518.1"/>
    <property type="molecule type" value="Genomic_DNA"/>
</dbReference>
<evidence type="ECO:0000256" key="1">
    <source>
        <dbReference type="ARBA" id="ARBA00044755"/>
    </source>
</evidence>
<dbReference type="OrthoDB" id="5294247at2"/>
<reference evidence="3 4" key="1">
    <citation type="submission" date="2019-02" db="EMBL/GenBank/DDBJ databases">
        <authorList>
            <person name="Li S.-H."/>
        </authorList>
    </citation>
    <scope>NUCLEOTIDE SEQUENCE [LARGE SCALE GENOMIC DNA]</scope>
    <source>
        <strain evidence="3 4">IMCC14385</strain>
    </source>
</reference>
<dbReference type="AlphaFoldDB" id="A0A5P9NHM3"/>